<evidence type="ECO:0000313" key="2">
    <source>
        <dbReference type="EMBL" id="MFD0280637.1"/>
    </source>
</evidence>
<protein>
    <submittedName>
        <fullName evidence="2">Uncharacterized protein</fullName>
    </submittedName>
</protein>
<sequence>MLLAGTSAAVVLVLTPGLALFTALLLFVGLLLVRHTLTTTRTAVAQEAADA</sequence>
<name>A0ABW2V9F0_9ACTN</name>
<dbReference type="Proteomes" id="UP001596957">
    <property type="component" value="Unassembled WGS sequence"/>
</dbReference>
<accession>A0ABW2V9F0</accession>
<keyword evidence="1" id="KW-0472">Membrane</keyword>
<keyword evidence="1" id="KW-0812">Transmembrane</keyword>
<dbReference type="RefSeq" id="WP_381252425.1">
    <property type="nucleotide sequence ID" value="NZ_JBHTBI010000008.1"/>
</dbReference>
<dbReference type="EMBL" id="JBHTEC010000001">
    <property type="protein sequence ID" value="MFD0280637.1"/>
    <property type="molecule type" value="Genomic_DNA"/>
</dbReference>
<evidence type="ECO:0000313" key="3">
    <source>
        <dbReference type="Proteomes" id="UP001596957"/>
    </source>
</evidence>
<proteinExistence type="predicted"/>
<organism evidence="2 3">
    <name type="scientific">Streptomyces lutosisoli</name>
    <dbReference type="NCBI Taxonomy" id="2665721"/>
    <lineage>
        <taxon>Bacteria</taxon>
        <taxon>Bacillati</taxon>
        <taxon>Actinomycetota</taxon>
        <taxon>Actinomycetes</taxon>
        <taxon>Kitasatosporales</taxon>
        <taxon>Streptomycetaceae</taxon>
        <taxon>Streptomyces</taxon>
    </lineage>
</organism>
<keyword evidence="3" id="KW-1185">Reference proteome</keyword>
<keyword evidence="1" id="KW-1133">Transmembrane helix</keyword>
<gene>
    <name evidence="2" type="ORF">ACFQZP_02920</name>
</gene>
<comment type="caution">
    <text evidence="2">The sequence shown here is derived from an EMBL/GenBank/DDBJ whole genome shotgun (WGS) entry which is preliminary data.</text>
</comment>
<evidence type="ECO:0000256" key="1">
    <source>
        <dbReference type="SAM" id="Phobius"/>
    </source>
</evidence>
<reference evidence="3" key="1">
    <citation type="journal article" date="2019" name="Int. J. Syst. Evol. Microbiol.">
        <title>The Global Catalogue of Microorganisms (GCM) 10K type strain sequencing project: providing services to taxonomists for standard genome sequencing and annotation.</title>
        <authorList>
            <consortium name="The Broad Institute Genomics Platform"/>
            <consortium name="The Broad Institute Genome Sequencing Center for Infectious Disease"/>
            <person name="Wu L."/>
            <person name="Ma J."/>
        </authorList>
    </citation>
    <scope>NUCLEOTIDE SEQUENCE [LARGE SCALE GENOMIC DNA]</scope>
    <source>
        <strain evidence="3">CGMCC 4.7198</strain>
    </source>
</reference>
<feature type="transmembrane region" description="Helical" evidence="1">
    <location>
        <begin position="6"/>
        <end position="33"/>
    </location>
</feature>